<evidence type="ECO:0000313" key="2">
    <source>
        <dbReference type="Proteomes" id="UP000183832"/>
    </source>
</evidence>
<reference evidence="1 2" key="1">
    <citation type="submission" date="2015-04" db="EMBL/GenBank/DDBJ databases">
        <authorList>
            <person name="Syromyatnikov M.Y."/>
            <person name="Popov V.N."/>
        </authorList>
    </citation>
    <scope>NUCLEOTIDE SEQUENCE [LARGE SCALE GENOMIC DNA]</scope>
</reference>
<proteinExistence type="predicted"/>
<protein>
    <submittedName>
        <fullName evidence="1">CLUMA_CG007423, isoform A</fullName>
    </submittedName>
</protein>
<accession>A0A1J1I0N5</accession>
<keyword evidence="2" id="KW-1185">Reference proteome</keyword>
<dbReference type="Proteomes" id="UP000183832">
    <property type="component" value="Unassembled WGS sequence"/>
</dbReference>
<dbReference type="EMBL" id="CVRI01000038">
    <property type="protein sequence ID" value="CRK93896.1"/>
    <property type="molecule type" value="Genomic_DNA"/>
</dbReference>
<sequence length="76" mass="9028">MSTGNIFRFLRKQRDINLFESFFPRHQTVKTKQKQQHDDEQHITNYVLLNIEKKGKPSDAETPKACREAALDYFTK</sequence>
<dbReference type="AlphaFoldDB" id="A0A1J1I0N5"/>
<gene>
    <name evidence="1" type="ORF">CLUMA_CG007423</name>
</gene>
<name>A0A1J1I0N5_9DIPT</name>
<evidence type="ECO:0000313" key="1">
    <source>
        <dbReference type="EMBL" id="CRK93896.1"/>
    </source>
</evidence>
<organism evidence="1 2">
    <name type="scientific">Clunio marinus</name>
    <dbReference type="NCBI Taxonomy" id="568069"/>
    <lineage>
        <taxon>Eukaryota</taxon>
        <taxon>Metazoa</taxon>
        <taxon>Ecdysozoa</taxon>
        <taxon>Arthropoda</taxon>
        <taxon>Hexapoda</taxon>
        <taxon>Insecta</taxon>
        <taxon>Pterygota</taxon>
        <taxon>Neoptera</taxon>
        <taxon>Endopterygota</taxon>
        <taxon>Diptera</taxon>
        <taxon>Nematocera</taxon>
        <taxon>Chironomoidea</taxon>
        <taxon>Chironomidae</taxon>
        <taxon>Clunio</taxon>
    </lineage>
</organism>